<organism evidence="2 3">
    <name type="scientific">Olivibacter jilunii</name>
    <dbReference type="NCBI Taxonomy" id="985016"/>
    <lineage>
        <taxon>Bacteria</taxon>
        <taxon>Pseudomonadati</taxon>
        <taxon>Bacteroidota</taxon>
        <taxon>Sphingobacteriia</taxon>
        <taxon>Sphingobacteriales</taxon>
        <taxon>Sphingobacteriaceae</taxon>
        <taxon>Olivibacter</taxon>
    </lineage>
</organism>
<accession>A0ABW6B8E1</accession>
<dbReference type="PANTHER" id="PTHR41339:SF1">
    <property type="entry name" value="SECRETED PROTEIN"/>
    <property type="match status" value="1"/>
</dbReference>
<evidence type="ECO:0000313" key="2">
    <source>
        <dbReference type="EMBL" id="MFD2964336.1"/>
    </source>
</evidence>
<evidence type="ECO:0008006" key="4">
    <source>
        <dbReference type="Google" id="ProtNLM"/>
    </source>
</evidence>
<keyword evidence="3" id="KW-1185">Reference proteome</keyword>
<protein>
    <recommendedName>
        <fullName evidence="4">Ig-like domain repeat protein</fullName>
    </recommendedName>
</protein>
<dbReference type="EMBL" id="JBHUPA010000016">
    <property type="protein sequence ID" value="MFD2964336.1"/>
    <property type="molecule type" value="Genomic_DNA"/>
</dbReference>
<comment type="caution">
    <text evidence="2">The sequence shown here is derived from an EMBL/GenBank/DDBJ whole genome shotgun (WGS) entry which is preliminary data.</text>
</comment>
<dbReference type="Proteomes" id="UP001597560">
    <property type="component" value="Unassembled WGS sequence"/>
</dbReference>
<reference evidence="3" key="1">
    <citation type="journal article" date="2019" name="Int. J. Syst. Evol. Microbiol.">
        <title>The Global Catalogue of Microorganisms (GCM) 10K type strain sequencing project: providing services to taxonomists for standard genome sequencing and annotation.</title>
        <authorList>
            <consortium name="The Broad Institute Genomics Platform"/>
            <consortium name="The Broad Institute Genome Sequencing Center for Infectious Disease"/>
            <person name="Wu L."/>
            <person name="Ma J."/>
        </authorList>
    </citation>
    <scope>NUCLEOTIDE SEQUENCE [LARGE SCALE GENOMIC DNA]</scope>
    <source>
        <strain evidence="3">KCTC 23098</strain>
    </source>
</reference>
<sequence length="504" mass="53852">MNKKHIYMPKISNSSFRIMAFCLLGSVIFGACKKTTIIEYNEAGSTTNPTNPGGSTKTIVEVSAGNITANTKWTKDKVYRLNGFVRVGRDPKNTQGLPAVEGITLEIEAGTVIIGDRETKGTLIIQRGNKIIAEGTATEPIVFTSEKAPGFREAGDWGGLVLCGKAVNNQPSGEAELEGQYGGWHGGTNDADNSGIVKYVRIEYAGTPINPNQEVNSLTMGSIGSGTVIEYVQCSYGLDDAFEWFGGTVNVKHIIAYRGLDDDFDVDFGFRGTVQFGIGIRDANSADQSGSNGFEVDNDGSGTSSTPFTSAQFSNMTMIGPKKDKDKTISAQFQNAMHLRRNNKLKIYNSVFTGYPNGLFIDGSTTLANAANGELILKNIILAGVDGWGTNGYGTGGSPAFPNPIGVEIKSSGNVGSQTAEDWFKTTSFGNQTFPKWQDIGIDASIFDLGSTPKLLPNSGSILLSGASFTGLSGFEIVTYRGAFGTTDWTTGWASFTPQQNTYY</sequence>
<dbReference type="RefSeq" id="WP_377612511.1">
    <property type="nucleotide sequence ID" value="NZ_JBHUPA010000016.1"/>
</dbReference>
<evidence type="ECO:0000256" key="1">
    <source>
        <dbReference type="SAM" id="MobiDB-lite"/>
    </source>
</evidence>
<proteinExistence type="predicted"/>
<dbReference type="PROSITE" id="PS51257">
    <property type="entry name" value="PROKAR_LIPOPROTEIN"/>
    <property type="match status" value="1"/>
</dbReference>
<dbReference type="PANTHER" id="PTHR41339">
    <property type="entry name" value="LIPL48"/>
    <property type="match status" value="1"/>
</dbReference>
<evidence type="ECO:0000313" key="3">
    <source>
        <dbReference type="Proteomes" id="UP001597560"/>
    </source>
</evidence>
<gene>
    <name evidence="2" type="ORF">ACFS6J_21225</name>
</gene>
<feature type="region of interest" description="Disordered" evidence="1">
    <location>
        <begin position="285"/>
        <end position="305"/>
    </location>
</feature>
<name>A0ABW6B8E1_9SPHI</name>